<dbReference type="EMBL" id="JOJR01000049">
    <property type="protein sequence ID" value="RCN48270.1"/>
    <property type="molecule type" value="Genomic_DNA"/>
</dbReference>
<dbReference type="AlphaFoldDB" id="A0A368GZ49"/>
<comment type="caution">
    <text evidence="2">The sequence shown here is derived from an EMBL/GenBank/DDBJ whole genome shotgun (WGS) entry which is preliminary data.</text>
</comment>
<sequence>MLRIVVFVAVAAAVFARWNGEDIPGISPASMEKLRQIMTPRPASREEFRRKIHQWRSGLSETERAAAEAYKQQMLKKLRNSKQEK</sequence>
<gene>
    <name evidence="2" type="ORF">ANCCAN_05685</name>
</gene>
<organism evidence="2 3">
    <name type="scientific">Ancylostoma caninum</name>
    <name type="common">Dog hookworm</name>
    <dbReference type="NCBI Taxonomy" id="29170"/>
    <lineage>
        <taxon>Eukaryota</taxon>
        <taxon>Metazoa</taxon>
        <taxon>Ecdysozoa</taxon>
        <taxon>Nematoda</taxon>
        <taxon>Chromadorea</taxon>
        <taxon>Rhabditida</taxon>
        <taxon>Rhabditina</taxon>
        <taxon>Rhabditomorpha</taxon>
        <taxon>Strongyloidea</taxon>
        <taxon>Ancylostomatidae</taxon>
        <taxon>Ancylostomatinae</taxon>
        <taxon>Ancylostoma</taxon>
    </lineage>
</organism>
<accession>A0A368GZ49</accession>
<feature type="chain" id="PRO_5016926024" description="SXP/RAL-2 family protein Ani s 5-like cation-binding domain-containing protein" evidence="1">
    <location>
        <begin position="17"/>
        <end position="85"/>
    </location>
</feature>
<evidence type="ECO:0000313" key="3">
    <source>
        <dbReference type="Proteomes" id="UP000252519"/>
    </source>
</evidence>
<keyword evidence="1" id="KW-0732">Signal</keyword>
<protein>
    <recommendedName>
        <fullName evidence="4">SXP/RAL-2 family protein Ani s 5-like cation-binding domain-containing protein</fullName>
    </recommendedName>
</protein>
<proteinExistence type="predicted"/>
<reference evidence="2 3" key="1">
    <citation type="submission" date="2014-10" db="EMBL/GenBank/DDBJ databases">
        <title>Draft genome of the hookworm Ancylostoma caninum.</title>
        <authorList>
            <person name="Mitreva M."/>
        </authorList>
    </citation>
    <scope>NUCLEOTIDE SEQUENCE [LARGE SCALE GENOMIC DNA]</scope>
    <source>
        <strain evidence="2 3">Baltimore</strain>
    </source>
</reference>
<evidence type="ECO:0000313" key="2">
    <source>
        <dbReference type="EMBL" id="RCN48270.1"/>
    </source>
</evidence>
<evidence type="ECO:0008006" key="4">
    <source>
        <dbReference type="Google" id="ProtNLM"/>
    </source>
</evidence>
<feature type="signal peptide" evidence="1">
    <location>
        <begin position="1"/>
        <end position="16"/>
    </location>
</feature>
<evidence type="ECO:0000256" key="1">
    <source>
        <dbReference type="SAM" id="SignalP"/>
    </source>
</evidence>
<keyword evidence="3" id="KW-1185">Reference proteome</keyword>
<dbReference type="Proteomes" id="UP000252519">
    <property type="component" value="Unassembled WGS sequence"/>
</dbReference>
<dbReference type="OrthoDB" id="5855256at2759"/>
<name>A0A368GZ49_ANCCA</name>